<proteinExistence type="predicted"/>
<gene>
    <name evidence="2" type="ORF">FB45DRAFT_6550</name>
</gene>
<accession>A0AAD7CIH8</accession>
<keyword evidence="1" id="KW-0812">Transmembrane</keyword>
<feature type="transmembrane region" description="Helical" evidence="1">
    <location>
        <begin position="76"/>
        <end position="98"/>
    </location>
</feature>
<evidence type="ECO:0000256" key="1">
    <source>
        <dbReference type="SAM" id="Phobius"/>
    </source>
</evidence>
<evidence type="ECO:0000313" key="3">
    <source>
        <dbReference type="Proteomes" id="UP001221142"/>
    </source>
</evidence>
<feature type="transmembrane region" description="Helical" evidence="1">
    <location>
        <begin position="144"/>
        <end position="164"/>
    </location>
</feature>
<sequence length="469" mass="51388">MSQDVPDSRCDDPSAKLLKDYEESIDHPRFTSTLYLGLANIALHIGLVLVHIGLLIVGLKRLEHAAIFPTQSQKTVSFWVTAATTGLGTVYCSGLIFLSQKLVLQHMSRPSQTPTAMHDTLSSWNGIGSAISTLRNQLRVPSSVMGSISILAYLGCIAILHISIPTSLSVETFNSTTTVNVPTLGRLEFNSTDPVSSYHFLVHFALGLMPWMSNMPTLGLSNGTLFDVLQNTTLGAGEAMVPASGFNVTCGYLPASFLSSTPEAPGFPSQMQVSLDQLGIVTLQVPYQNTITVMLNQTLFVNNSLILSTPCNVIDSLGKTGNPVVLNQTLQNNTISSIQFLQCSKSVVEQSGIVDTQSRALKESTLFPSIHKMNSQWQPATSMDFESQNFTALGGDVWSQIISAEMSITNYFFDSSVEGCRIVEAVNTRGSARQNQEKPKNDRTIVWSFKRSHYGSTWWSRPRREDIYQ</sequence>
<keyword evidence="1" id="KW-1133">Transmembrane helix</keyword>
<evidence type="ECO:0000313" key="2">
    <source>
        <dbReference type="EMBL" id="KAJ7649985.1"/>
    </source>
</evidence>
<dbReference type="AlphaFoldDB" id="A0AAD7CIH8"/>
<organism evidence="2 3">
    <name type="scientific">Roridomyces roridus</name>
    <dbReference type="NCBI Taxonomy" id="1738132"/>
    <lineage>
        <taxon>Eukaryota</taxon>
        <taxon>Fungi</taxon>
        <taxon>Dikarya</taxon>
        <taxon>Basidiomycota</taxon>
        <taxon>Agaricomycotina</taxon>
        <taxon>Agaricomycetes</taxon>
        <taxon>Agaricomycetidae</taxon>
        <taxon>Agaricales</taxon>
        <taxon>Marasmiineae</taxon>
        <taxon>Mycenaceae</taxon>
        <taxon>Roridomyces</taxon>
    </lineage>
</organism>
<feature type="transmembrane region" description="Helical" evidence="1">
    <location>
        <begin position="34"/>
        <end position="56"/>
    </location>
</feature>
<reference evidence="2" key="1">
    <citation type="submission" date="2023-03" db="EMBL/GenBank/DDBJ databases">
        <title>Massive genome expansion in bonnet fungi (Mycena s.s.) driven by repeated elements and novel gene families across ecological guilds.</title>
        <authorList>
            <consortium name="Lawrence Berkeley National Laboratory"/>
            <person name="Harder C.B."/>
            <person name="Miyauchi S."/>
            <person name="Viragh M."/>
            <person name="Kuo A."/>
            <person name="Thoen E."/>
            <person name="Andreopoulos B."/>
            <person name="Lu D."/>
            <person name="Skrede I."/>
            <person name="Drula E."/>
            <person name="Henrissat B."/>
            <person name="Morin E."/>
            <person name="Kohler A."/>
            <person name="Barry K."/>
            <person name="LaButti K."/>
            <person name="Morin E."/>
            <person name="Salamov A."/>
            <person name="Lipzen A."/>
            <person name="Mereny Z."/>
            <person name="Hegedus B."/>
            <person name="Baldrian P."/>
            <person name="Stursova M."/>
            <person name="Weitz H."/>
            <person name="Taylor A."/>
            <person name="Grigoriev I.V."/>
            <person name="Nagy L.G."/>
            <person name="Martin F."/>
            <person name="Kauserud H."/>
        </authorList>
    </citation>
    <scope>NUCLEOTIDE SEQUENCE</scope>
    <source>
        <strain evidence="2">9284</strain>
    </source>
</reference>
<keyword evidence="3" id="KW-1185">Reference proteome</keyword>
<protein>
    <submittedName>
        <fullName evidence="2">Uncharacterized protein</fullName>
    </submittedName>
</protein>
<name>A0AAD7CIH8_9AGAR</name>
<dbReference type="EMBL" id="JARKIF010000001">
    <property type="protein sequence ID" value="KAJ7649985.1"/>
    <property type="molecule type" value="Genomic_DNA"/>
</dbReference>
<comment type="caution">
    <text evidence="2">The sequence shown here is derived from an EMBL/GenBank/DDBJ whole genome shotgun (WGS) entry which is preliminary data.</text>
</comment>
<dbReference type="Proteomes" id="UP001221142">
    <property type="component" value="Unassembled WGS sequence"/>
</dbReference>
<keyword evidence="1" id="KW-0472">Membrane</keyword>